<name>A0A5K8AL18_9BACT</name>
<dbReference type="AlphaFoldDB" id="A0A5K8AL18"/>
<evidence type="ECO:0000313" key="1">
    <source>
        <dbReference type="EMBL" id="BBO93176.1"/>
    </source>
</evidence>
<reference evidence="1 2" key="1">
    <citation type="submission" date="2019-11" db="EMBL/GenBank/DDBJ databases">
        <title>Comparative genomics of hydrocarbon-degrading Desulfosarcina strains.</title>
        <authorList>
            <person name="Watanabe M."/>
            <person name="Kojima H."/>
            <person name="Fukui M."/>
        </authorList>
    </citation>
    <scope>NUCLEOTIDE SEQUENCE [LARGE SCALE GENOMIC DNA]</scope>
    <source>
        <strain evidence="2">oXyS1</strain>
    </source>
</reference>
<dbReference type="EMBL" id="AP021879">
    <property type="protein sequence ID" value="BBO93176.1"/>
    <property type="molecule type" value="Genomic_DNA"/>
</dbReference>
<protein>
    <submittedName>
        <fullName evidence="1">Uncharacterized protein</fullName>
    </submittedName>
</protein>
<evidence type="ECO:0000313" key="2">
    <source>
        <dbReference type="Proteomes" id="UP000422108"/>
    </source>
</evidence>
<accession>A0A5K8AL18</accession>
<organism evidence="1 2">
    <name type="scientific">Desulfosarcina ovata subsp. ovata</name>
    <dbReference type="NCBI Taxonomy" id="2752305"/>
    <lineage>
        <taxon>Bacteria</taxon>
        <taxon>Pseudomonadati</taxon>
        <taxon>Thermodesulfobacteriota</taxon>
        <taxon>Desulfobacteria</taxon>
        <taxon>Desulfobacterales</taxon>
        <taxon>Desulfosarcinaceae</taxon>
        <taxon>Desulfosarcina</taxon>
    </lineage>
</organism>
<dbReference type="Proteomes" id="UP000422108">
    <property type="component" value="Chromosome"/>
</dbReference>
<keyword evidence="2" id="KW-1185">Reference proteome</keyword>
<sequence length="128" mass="14704">MNSIQQAKKIYEVCVLAAKEGKNITYREVMKYLGYNEGVPGHAIRYGLEIAWIGCSHYKLPILTSIVVNDATGEPSPTGFSVSDWKEFAQKVFDHKDWPPVDEIDWDYIWEHRRVLSDTYGTRGYWGG</sequence>
<proteinExistence type="predicted"/>
<gene>
    <name evidence="1" type="ORF">DSCOOX_63560</name>
</gene>
<dbReference type="RefSeq" id="WP_155313819.1">
    <property type="nucleotide sequence ID" value="NZ_AP021879.1"/>
</dbReference>